<comment type="caution">
    <text evidence="1">The sequence shown here is derived from an EMBL/GenBank/DDBJ whole genome shotgun (WGS) entry which is preliminary data.</text>
</comment>
<evidence type="ECO:0000313" key="1">
    <source>
        <dbReference type="EMBL" id="GDY78187.1"/>
    </source>
</evidence>
<evidence type="ECO:0000313" key="2">
    <source>
        <dbReference type="Proteomes" id="UP000299211"/>
    </source>
</evidence>
<organism evidence="1 2">
    <name type="scientific">Streptomyces avermitilis</name>
    <dbReference type="NCBI Taxonomy" id="33903"/>
    <lineage>
        <taxon>Bacteria</taxon>
        <taxon>Bacillati</taxon>
        <taxon>Actinomycetota</taxon>
        <taxon>Actinomycetes</taxon>
        <taxon>Kitasatosporales</taxon>
        <taxon>Streptomycetaceae</taxon>
        <taxon>Streptomyces</taxon>
    </lineage>
</organism>
<dbReference type="AlphaFoldDB" id="A0A4D4N4P0"/>
<sequence>MGPATGAPGFVVAFVVARLMRVSAVKGLMPPVRGDLLAGEAAPGKRGDLAFVTNIAYALETDHGVRLRAAVRPVTAGQPTARQQGATVTAQVRSELALPPHRYSCDTGVPSAVRTLSAPSPTRSAPCLRCLCRSPSPHVCCRSPYSPRPAGP</sequence>
<gene>
    <name evidence="1" type="ORF">SAV31267_076720</name>
</gene>
<proteinExistence type="predicted"/>
<dbReference type="Proteomes" id="UP000299211">
    <property type="component" value="Unassembled WGS sequence"/>
</dbReference>
<name>A0A4D4N4P0_STRAX</name>
<accession>A0A4D4N4P0</accession>
<dbReference type="EMBL" id="BJHY01000001">
    <property type="protein sequence ID" value="GDY78187.1"/>
    <property type="molecule type" value="Genomic_DNA"/>
</dbReference>
<protein>
    <submittedName>
        <fullName evidence="1">Uncharacterized protein</fullName>
    </submittedName>
</protein>
<reference evidence="1 2" key="1">
    <citation type="submission" date="2019-04" db="EMBL/GenBank/DDBJ databases">
        <title>Draft genome sequences of Streptomyces avermitilis ATCC 31267.</title>
        <authorList>
            <person name="Komaki H."/>
            <person name="Tamura T."/>
            <person name="Hosoyama A."/>
        </authorList>
    </citation>
    <scope>NUCLEOTIDE SEQUENCE [LARGE SCALE GENOMIC DNA]</scope>
    <source>
        <strain evidence="1 2">ATCC 31267</strain>
    </source>
</reference>